<keyword evidence="1" id="KW-1133">Transmembrane helix</keyword>
<dbReference type="EMBL" id="QGGY01000002">
    <property type="protein sequence ID" value="PWJ78049.1"/>
    <property type="molecule type" value="Genomic_DNA"/>
</dbReference>
<dbReference type="Proteomes" id="UP000245412">
    <property type="component" value="Unassembled WGS sequence"/>
</dbReference>
<evidence type="ECO:0000313" key="2">
    <source>
        <dbReference type="EMBL" id="PWJ78049.1"/>
    </source>
</evidence>
<feature type="transmembrane region" description="Helical" evidence="1">
    <location>
        <begin position="201"/>
        <end position="219"/>
    </location>
</feature>
<protein>
    <submittedName>
        <fullName evidence="2">Uncharacterized membrane protein YoaK (UPF0700 family)</fullName>
    </submittedName>
</protein>
<evidence type="ECO:0000256" key="1">
    <source>
        <dbReference type="SAM" id="Phobius"/>
    </source>
</evidence>
<dbReference type="InterPro" id="IPR010699">
    <property type="entry name" value="DUF1275"/>
</dbReference>
<reference evidence="2 3" key="1">
    <citation type="submission" date="2018-05" db="EMBL/GenBank/DDBJ databases">
        <authorList>
            <person name="Goeker M."/>
            <person name="Huntemann M."/>
            <person name="Clum A."/>
            <person name="Pillay M."/>
            <person name="Palaniappan K."/>
            <person name="Varghese N."/>
            <person name="Mikhailova N."/>
            <person name="Stamatis D."/>
            <person name="Reddy T."/>
            <person name="Daum C."/>
            <person name="Shapiro N."/>
            <person name="Ivanova N."/>
            <person name="Kyrpides N."/>
            <person name="Woyke T."/>
        </authorList>
    </citation>
    <scope>NUCLEOTIDE SEQUENCE [LARGE SCALE GENOMIC DNA]</scope>
    <source>
        <strain evidence="2 3">DSM 26524</strain>
    </source>
</reference>
<dbReference type="PANTHER" id="PTHR37314">
    <property type="entry name" value="SLR0142 PROTEIN"/>
    <property type="match status" value="1"/>
</dbReference>
<feature type="transmembrane region" description="Helical" evidence="1">
    <location>
        <begin position="175"/>
        <end position="195"/>
    </location>
</feature>
<keyword evidence="1" id="KW-0812">Transmembrane</keyword>
<evidence type="ECO:0000313" key="3">
    <source>
        <dbReference type="Proteomes" id="UP000245412"/>
    </source>
</evidence>
<accession>A0AB73T8B1</accession>
<keyword evidence="1" id="KW-0472">Membrane</keyword>
<sequence length="230" mass="25568">MLKKKWNGQMSESLLLAVFLTLAGGFQDAYSYNCRGHVFANAQTGNIVLLGQNLAQGNLLNAAHYLLPLLAFLLGVYVTGWVRHRCREYERIHWRQIVLAAEIILLITVGFMPQSLNMAANVLMSFACAMQVESFRKFRGLPCATTMCIGNMRNATELLCRYHITKDRELKRKSLHYYFVILVFAAGAAIGALVTPGMGERAIWIAAAALMGGFALMFIKEEVSGGEQLQ</sequence>
<dbReference type="Pfam" id="PF06912">
    <property type="entry name" value="DUF1275"/>
    <property type="match status" value="1"/>
</dbReference>
<name>A0AB73T8B1_9FIRM</name>
<feature type="transmembrane region" description="Helical" evidence="1">
    <location>
        <begin position="62"/>
        <end position="82"/>
    </location>
</feature>
<proteinExistence type="predicted"/>
<dbReference type="PANTHER" id="PTHR37314:SF4">
    <property type="entry name" value="UPF0700 TRANSMEMBRANE PROTEIN YOAK"/>
    <property type="match status" value="1"/>
</dbReference>
<dbReference type="AlphaFoldDB" id="A0AB73T8B1"/>
<keyword evidence="3" id="KW-1185">Reference proteome</keyword>
<comment type="caution">
    <text evidence="2">The sequence shown here is derived from an EMBL/GenBank/DDBJ whole genome shotgun (WGS) entry which is preliminary data.</text>
</comment>
<organism evidence="2 3">
    <name type="scientific">Murimonas intestini</name>
    <dbReference type="NCBI Taxonomy" id="1337051"/>
    <lineage>
        <taxon>Bacteria</taxon>
        <taxon>Bacillati</taxon>
        <taxon>Bacillota</taxon>
        <taxon>Clostridia</taxon>
        <taxon>Lachnospirales</taxon>
        <taxon>Lachnospiraceae</taxon>
        <taxon>Murimonas</taxon>
    </lineage>
</organism>
<gene>
    <name evidence="2" type="ORF">C7383_102182</name>
</gene>
<feature type="transmembrane region" description="Helical" evidence="1">
    <location>
        <begin position="94"/>
        <end position="112"/>
    </location>
</feature>